<feature type="domain" description="N6 adenine-specific DNA methyltransferase N-terminal" evidence="10">
    <location>
        <begin position="5"/>
        <end position="131"/>
    </location>
</feature>
<evidence type="ECO:0000259" key="10">
    <source>
        <dbReference type="Pfam" id="PF12161"/>
    </source>
</evidence>
<dbReference type="PROSITE" id="PS00092">
    <property type="entry name" value="N6_MTASE"/>
    <property type="match status" value="1"/>
</dbReference>
<evidence type="ECO:0000313" key="12">
    <source>
        <dbReference type="Proteomes" id="UP001056890"/>
    </source>
</evidence>
<keyword evidence="6" id="KW-0680">Restriction system</keyword>
<dbReference type="InterPro" id="IPR022749">
    <property type="entry name" value="D12N6_MeTrfase_N"/>
</dbReference>
<dbReference type="GO" id="GO:0009007">
    <property type="term" value="F:site-specific DNA-methyltransferase (adenine-specific) activity"/>
    <property type="evidence" value="ECO:0007669"/>
    <property type="project" value="UniProtKB-EC"/>
</dbReference>
<feature type="coiled-coil region" evidence="8">
    <location>
        <begin position="520"/>
        <end position="593"/>
    </location>
</feature>
<evidence type="ECO:0000256" key="2">
    <source>
        <dbReference type="ARBA" id="ARBA00011900"/>
    </source>
</evidence>
<feature type="domain" description="DNA methylase adenine-specific" evidence="9">
    <location>
        <begin position="141"/>
        <end position="432"/>
    </location>
</feature>
<dbReference type="InterPro" id="IPR002052">
    <property type="entry name" value="DNA_methylase_N6_adenine_CS"/>
</dbReference>
<dbReference type="AlphaFoldDB" id="A0AAE9SC16"/>
<dbReference type="GO" id="GO:0032259">
    <property type="term" value="P:methylation"/>
    <property type="evidence" value="ECO:0007669"/>
    <property type="project" value="UniProtKB-KW"/>
</dbReference>
<protein>
    <recommendedName>
        <fullName evidence="2">site-specific DNA-methyltransferase (adenine-specific)</fullName>
        <ecNumber evidence="2">2.1.1.72</ecNumber>
    </recommendedName>
</protein>
<dbReference type="PANTHER" id="PTHR42933:SF4">
    <property type="entry name" value="TYPE I RESTRICTION ENZYME ECOKI METHYLASE SUBUNIT"/>
    <property type="match status" value="1"/>
</dbReference>
<gene>
    <name evidence="11" type="ORF">NHF51_20360</name>
</gene>
<organism evidence="11 12">
    <name type="scientific">Aeromonas encheleia</name>
    <dbReference type="NCBI Taxonomy" id="73010"/>
    <lineage>
        <taxon>Bacteria</taxon>
        <taxon>Pseudomonadati</taxon>
        <taxon>Pseudomonadota</taxon>
        <taxon>Gammaproteobacteria</taxon>
        <taxon>Aeromonadales</taxon>
        <taxon>Aeromonadaceae</taxon>
        <taxon>Aeromonas</taxon>
    </lineage>
</organism>
<comment type="catalytic activity">
    <reaction evidence="7">
        <text>a 2'-deoxyadenosine in DNA + S-adenosyl-L-methionine = an N(6)-methyl-2'-deoxyadenosine in DNA + S-adenosyl-L-homocysteine + H(+)</text>
        <dbReference type="Rhea" id="RHEA:15197"/>
        <dbReference type="Rhea" id="RHEA-COMP:12418"/>
        <dbReference type="Rhea" id="RHEA-COMP:12419"/>
        <dbReference type="ChEBI" id="CHEBI:15378"/>
        <dbReference type="ChEBI" id="CHEBI:57856"/>
        <dbReference type="ChEBI" id="CHEBI:59789"/>
        <dbReference type="ChEBI" id="CHEBI:90615"/>
        <dbReference type="ChEBI" id="CHEBI:90616"/>
        <dbReference type="EC" id="2.1.1.72"/>
    </reaction>
</comment>
<dbReference type="Proteomes" id="UP001056890">
    <property type="component" value="Chromosome"/>
</dbReference>
<evidence type="ECO:0000256" key="8">
    <source>
        <dbReference type="SAM" id="Coils"/>
    </source>
</evidence>
<evidence type="ECO:0000256" key="7">
    <source>
        <dbReference type="ARBA" id="ARBA00047942"/>
    </source>
</evidence>
<reference evidence="11" key="1">
    <citation type="submission" date="2022-06" db="EMBL/GenBank/DDBJ databases">
        <title>Complete Genome of Aeromonas sp. Strain SOD01 Isolated from an Urban Freshwater Stream.</title>
        <authorList>
            <person name="Williams L.E."/>
            <person name="Brysgel T."/>
            <person name="Capestro E.M."/>
            <person name="Foltz G.V."/>
            <person name="Gardner A.E."/>
            <person name="Ingrassia J."/>
            <person name="Peterson E."/>
            <person name="Arruda J."/>
            <person name="Flaherty I."/>
            <person name="Hunt M."/>
            <person name="Pappas G."/>
            <person name="Ramsaran S."/>
            <person name="Rocha M."/>
        </authorList>
    </citation>
    <scope>NUCLEOTIDE SEQUENCE</scope>
    <source>
        <strain evidence="11">SOD01</strain>
    </source>
</reference>
<dbReference type="PRINTS" id="PR00507">
    <property type="entry name" value="N12N6MTFRASE"/>
</dbReference>
<keyword evidence="4" id="KW-0808">Transferase</keyword>
<evidence type="ECO:0000256" key="1">
    <source>
        <dbReference type="ARBA" id="ARBA00006594"/>
    </source>
</evidence>
<evidence type="ECO:0000313" key="11">
    <source>
        <dbReference type="EMBL" id="USV57623.1"/>
    </source>
</evidence>
<evidence type="ECO:0000259" key="9">
    <source>
        <dbReference type="Pfam" id="PF02384"/>
    </source>
</evidence>
<dbReference type="GO" id="GO:0009307">
    <property type="term" value="P:DNA restriction-modification system"/>
    <property type="evidence" value="ECO:0007669"/>
    <property type="project" value="UniProtKB-KW"/>
</dbReference>
<dbReference type="REBASE" id="639166">
    <property type="entry name" value="M.AspSOD01ORF20360P"/>
</dbReference>
<name>A0AAE9SC16_9GAMM</name>
<dbReference type="Gene3D" id="1.20.1260.30">
    <property type="match status" value="1"/>
</dbReference>
<accession>A0AAE9SC16</accession>
<dbReference type="EC" id="2.1.1.72" evidence="2"/>
<proteinExistence type="inferred from homology"/>
<dbReference type="InterPro" id="IPR051537">
    <property type="entry name" value="DNA_Adenine_Mtase"/>
</dbReference>
<comment type="similarity">
    <text evidence="1">Belongs to the N(4)/N(6)-methyltransferase family.</text>
</comment>
<dbReference type="InterPro" id="IPR038333">
    <property type="entry name" value="T1MK-like_N_sf"/>
</dbReference>
<dbReference type="RefSeq" id="WP_252995315.1">
    <property type="nucleotide sequence ID" value="NZ_CP099717.1"/>
</dbReference>
<dbReference type="Pfam" id="PF12161">
    <property type="entry name" value="HsdM_N"/>
    <property type="match status" value="1"/>
</dbReference>
<keyword evidence="12" id="KW-1185">Reference proteome</keyword>
<keyword evidence="3 11" id="KW-0489">Methyltransferase</keyword>
<sequence length="606" mass="67756">MSSISSVIKSIQDIMRKDAGIDGDAQRLGQLSWLLFLKVFDAQEEELEFEQDNYRCPIPERFLWRNWAADSEGLTGDALLDFVNNDLFDSLKNQPANIDLNPRGYVVKEAFSDAFNYMKNGTLLKQVINKLNEIDFTDSSERHLFGDIYEQILRDLQSAGNSGEFYTPRAVTRFMVNRIDPKLGERIMDPACGTGGFLACAFDHVKAHYVETAADHQTLQQQIMGVEKKQLPHLLCTTNMLLHGIEVPVQIRHGNTLDKPLSSWDSDIDVILSNPPFGGTEEDGIEQNFPADLRTRETADLFLQLIIEVLKKGGRAAVVLPDGTLFGEGVKTKIKQLLTSECNLHTIVRLPNGVFAPYTGIKTNILFFTKGQPTKDVWFYEHPYPAGVKSYSKTKPMKFEEFEAEIAWWGDEADGFAARVENEQAWKIDFAAEQAAAQQQAAPLLLQATERQAQVEALASAINALKDQQKAAVAKALTPLRNKRTKLAANSCADQAQMAQLELRIIEAQQTAAAPFEADIATQQLQQQQLQQEIRQLNQQANAITDAIYNLDRKNPHVGEQISHDPDELLVRYAAEQKEIKTLRDQLKAILSDALGKGAVKQEGQA</sequence>
<evidence type="ECO:0000256" key="5">
    <source>
        <dbReference type="ARBA" id="ARBA00022691"/>
    </source>
</evidence>
<dbReference type="InterPro" id="IPR029063">
    <property type="entry name" value="SAM-dependent_MTases_sf"/>
</dbReference>
<dbReference type="Gene3D" id="3.40.50.150">
    <property type="entry name" value="Vaccinia Virus protein VP39"/>
    <property type="match status" value="1"/>
</dbReference>
<dbReference type="Pfam" id="PF02384">
    <property type="entry name" value="N6_Mtase"/>
    <property type="match status" value="1"/>
</dbReference>
<dbReference type="CDD" id="cd02440">
    <property type="entry name" value="AdoMet_MTases"/>
    <property type="match status" value="1"/>
</dbReference>
<dbReference type="GO" id="GO:0003677">
    <property type="term" value="F:DNA binding"/>
    <property type="evidence" value="ECO:0007669"/>
    <property type="project" value="InterPro"/>
</dbReference>
<evidence type="ECO:0000256" key="6">
    <source>
        <dbReference type="ARBA" id="ARBA00022747"/>
    </source>
</evidence>
<dbReference type="GO" id="GO:0008170">
    <property type="term" value="F:N-methyltransferase activity"/>
    <property type="evidence" value="ECO:0007669"/>
    <property type="project" value="InterPro"/>
</dbReference>
<dbReference type="SUPFAM" id="SSF53335">
    <property type="entry name" value="S-adenosyl-L-methionine-dependent methyltransferases"/>
    <property type="match status" value="1"/>
</dbReference>
<dbReference type="PANTHER" id="PTHR42933">
    <property type="entry name" value="SLR6095 PROTEIN"/>
    <property type="match status" value="1"/>
</dbReference>
<evidence type="ECO:0000256" key="3">
    <source>
        <dbReference type="ARBA" id="ARBA00022603"/>
    </source>
</evidence>
<keyword evidence="5" id="KW-0949">S-adenosyl-L-methionine</keyword>
<evidence type="ECO:0000256" key="4">
    <source>
        <dbReference type="ARBA" id="ARBA00022679"/>
    </source>
</evidence>
<keyword evidence="8" id="KW-0175">Coiled coil</keyword>
<dbReference type="InterPro" id="IPR003356">
    <property type="entry name" value="DNA_methylase_A-5"/>
</dbReference>
<dbReference type="EMBL" id="CP099717">
    <property type="protein sequence ID" value="USV57623.1"/>
    <property type="molecule type" value="Genomic_DNA"/>
</dbReference>